<comment type="caution">
    <text evidence="3">The sequence shown here is derived from an EMBL/GenBank/DDBJ whole genome shotgun (WGS) entry which is preliminary data.</text>
</comment>
<dbReference type="AlphaFoldDB" id="A0A4S4FGL9"/>
<dbReference type="SUPFAM" id="SSF55166">
    <property type="entry name" value="Hedgehog/DD-peptidase"/>
    <property type="match status" value="1"/>
</dbReference>
<dbReference type="InterPro" id="IPR009045">
    <property type="entry name" value="Zn_M74/Hedgehog-like"/>
</dbReference>
<organism evidence="3 4">
    <name type="scientific">Naasia lichenicola</name>
    <dbReference type="NCBI Taxonomy" id="2565933"/>
    <lineage>
        <taxon>Bacteria</taxon>
        <taxon>Bacillati</taxon>
        <taxon>Actinomycetota</taxon>
        <taxon>Actinomycetes</taxon>
        <taxon>Micrococcales</taxon>
        <taxon>Microbacteriaceae</taxon>
        <taxon>Naasia</taxon>
    </lineage>
</organism>
<dbReference type="EMBL" id="SSSM01000005">
    <property type="protein sequence ID" value="THG29373.1"/>
    <property type="molecule type" value="Genomic_DNA"/>
</dbReference>
<dbReference type="InterPro" id="IPR003709">
    <property type="entry name" value="VanY-like_core_dom"/>
</dbReference>
<dbReference type="CDD" id="cd14852">
    <property type="entry name" value="LD-carboxypeptidase"/>
    <property type="match status" value="1"/>
</dbReference>
<dbReference type="PANTHER" id="PTHR34385:SF1">
    <property type="entry name" value="PEPTIDOGLYCAN L-ALANYL-D-GLUTAMATE ENDOPEPTIDASE CWLK"/>
    <property type="match status" value="1"/>
</dbReference>
<dbReference type="Gene3D" id="3.30.1380.10">
    <property type="match status" value="1"/>
</dbReference>
<dbReference type="InterPro" id="IPR058193">
    <property type="entry name" value="VanY/YodJ_core_dom"/>
</dbReference>
<feature type="compositionally biased region" description="Low complexity" evidence="1">
    <location>
        <begin position="69"/>
        <end position="84"/>
    </location>
</feature>
<keyword evidence="3" id="KW-0378">Hydrolase</keyword>
<dbReference type="GO" id="GO:0004180">
    <property type="term" value="F:carboxypeptidase activity"/>
    <property type="evidence" value="ECO:0007669"/>
    <property type="project" value="UniProtKB-KW"/>
</dbReference>
<evidence type="ECO:0000313" key="4">
    <source>
        <dbReference type="Proteomes" id="UP000309133"/>
    </source>
</evidence>
<evidence type="ECO:0000259" key="2">
    <source>
        <dbReference type="Pfam" id="PF02557"/>
    </source>
</evidence>
<dbReference type="GO" id="GO:0006508">
    <property type="term" value="P:proteolysis"/>
    <property type="evidence" value="ECO:0007669"/>
    <property type="project" value="InterPro"/>
</dbReference>
<keyword evidence="3" id="KW-0645">Protease</keyword>
<gene>
    <name evidence="3" type="ORF">E6C64_11710</name>
</gene>
<feature type="compositionally biased region" description="Pro residues" evidence="1">
    <location>
        <begin position="85"/>
        <end position="97"/>
    </location>
</feature>
<sequence length="301" mass="31999">MAGFRNLARVSSTARGGQPRGRLCESYARPVRGPLPSPGRRTAPLATLGAGFAAVLALVLAGCAPASAPATPTMTPAPSVTETPTPSPTPTPTPSPTPTFDRAALSVDDPASIWVVADKLRPLNPVDYVPVDLVDVPVAHTNDPQLRQEPSDAVVAMFQAAQAEAGLALASNSAYRSYDTQVRVYQRDIDNSGQEFADANTARPGYSEHQTGLAMDIGAESGHCSLDPCFADTPEGQWLAVNAWRFGFLLRYPADKVPVTGYTFEPWHYRYIGVALSTEMHDTGVSTLEEFFGLPAAPGYP</sequence>
<feature type="region of interest" description="Disordered" evidence="1">
    <location>
        <begin position="69"/>
        <end position="101"/>
    </location>
</feature>
<accession>A0A4S4FGL9</accession>
<protein>
    <submittedName>
        <fullName evidence="3">D-alanyl-D-alanine carboxypeptidase family protein</fullName>
    </submittedName>
</protein>
<dbReference type="InterPro" id="IPR052179">
    <property type="entry name" value="DD-CPase-like"/>
</dbReference>
<feature type="domain" description="D-alanyl-D-alanine carboxypeptidase-like core" evidence="2">
    <location>
        <begin position="145"/>
        <end position="273"/>
    </location>
</feature>
<reference evidence="3 4" key="1">
    <citation type="submission" date="2019-04" db="EMBL/GenBank/DDBJ databases">
        <authorList>
            <person name="Jiang L."/>
        </authorList>
    </citation>
    <scope>NUCLEOTIDE SEQUENCE [LARGE SCALE GENOMIC DNA]</scope>
    <source>
        <strain evidence="3 4">YIM 131853</strain>
    </source>
</reference>
<dbReference type="PANTHER" id="PTHR34385">
    <property type="entry name" value="D-ALANYL-D-ALANINE CARBOXYPEPTIDASE"/>
    <property type="match status" value="1"/>
</dbReference>
<name>A0A4S4FGL9_9MICO</name>
<proteinExistence type="predicted"/>
<evidence type="ECO:0000313" key="3">
    <source>
        <dbReference type="EMBL" id="THG29373.1"/>
    </source>
</evidence>
<dbReference type="OrthoDB" id="9792074at2"/>
<dbReference type="Pfam" id="PF02557">
    <property type="entry name" value="VanY"/>
    <property type="match status" value="1"/>
</dbReference>
<keyword evidence="4" id="KW-1185">Reference proteome</keyword>
<keyword evidence="3" id="KW-0121">Carboxypeptidase</keyword>
<evidence type="ECO:0000256" key="1">
    <source>
        <dbReference type="SAM" id="MobiDB-lite"/>
    </source>
</evidence>
<dbReference type="Proteomes" id="UP000309133">
    <property type="component" value="Unassembled WGS sequence"/>
</dbReference>
<feature type="region of interest" description="Disordered" evidence="1">
    <location>
        <begin position="1"/>
        <end position="42"/>
    </location>
</feature>